<organism evidence="1 2">
    <name type="scientific">Mesorhizobium robiniae</name>
    <dbReference type="NCBI Taxonomy" id="559315"/>
    <lineage>
        <taxon>Bacteria</taxon>
        <taxon>Pseudomonadati</taxon>
        <taxon>Pseudomonadota</taxon>
        <taxon>Alphaproteobacteria</taxon>
        <taxon>Hyphomicrobiales</taxon>
        <taxon>Phyllobacteriaceae</taxon>
        <taxon>Mesorhizobium</taxon>
    </lineage>
</organism>
<comment type="caution">
    <text evidence="1">The sequence shown here is derived from an EMBL/GenBank/DDBJ whole genome shotgun (WGS) entry which is preliminary data.</text>
</comment>
<dbReference type="Proteomes" id="UP001549204">
    <property type="component" value="Unassembled WGS sequence"/>
</dbReference>
<proteinExistence type="predicted"/>
<reference evidence="1 2" key="1">
    <citation type="submission" date="2024-06" db="EMBL/GenBank/DDBJ databases">
        <title>Genomic Encyclopedia of Type Strains, Phase IV (KMG-IV): sequencing the most valuable type-strain genomes for metagenomic binning, comparative biology and taxonomic classification.</title>
        <authorList>
            <person name="Goeker M."/>
        </authorList>
    </citation>
    <scope>NUCLEOTIDE SEQUENCE [LARGE SCALE GENOMIC DNA]</scope>
    <source>
        <strain evidence="1 2">DSM 100022</strain>
    </source>
</reference>
<dbReference type="RefSeq" id="WP_263807190.1">
    <property type="nucleotide sequence ID" value="NZ_JBEPMC010000021.1"/>
</dbReference>
<evidence type="ECO:0000313" key="1">
    <source>
        <dbReference type="EMBL" id="MET3583716.1"/>
    </source>
</evidence>
<evidence type="ECO:0000313" key="2">
    <source>
        <dbReference type="Proteomes" id="UP001549204"/>
    </source>
</evidence>
<accession>A0ABV2GZK1</accession>
<gene>
    <name evidence="1" type="ORF">ABID19_006781</name>
</gene>
<protein>
    <submittedName>
        <fullName evidence="1">Uncharacterized protein</fullName>
    </submittedName>
</protein>
<sequence length="57" mass="6162">MATALRSFYLIREMQLFGAIGIVALLQDAALRALRLDDEMALELMMGASSGTLEEGS</sequence>
<dbReference type="EMBL" id="JBEPMC010000021">
    <property type="protein sequence ID" value="MET3583716.1"/>
    <property type="molecule type" value="Genomic_DNA"/>
</dbReference>
<name>A0ABV2GZK1_9HYPH</name>
<keyword evidence="2" id="KW-1185">Reference proteome</keyword>